<dbReference type="STRING" id="1385519.N801_07675"/>
<dbReference type="OrthoDB" id="3267755at2"/>
<proteinExistence type="predicted"/>
<evidence type="ECO:0000313" key="2">
    <source>
        <dbReference type="EMBL" id="KGN41421.1"/>
    </source>
</evidence>
<sequence>MTRVPFTGRLGTFTWRMLATVLGSQALIIFLGALVARGSAIARGDGNGTTLLWAGCGLGMLAIVAAGLMRGPLGLPLGWLVQLLTWASAVIVPAMVGVGLVFTGLWLLCLVKGQQVDAMMAARESGASGPEAAR</sequence>
<dbReference type="Proteomes" id="UP000030013">
    <property type="component" value="Unassembled WGS sequence"/>
</dbReference>
<dbReference type="EMBL" id="AVPL01000018">
    <property type="protein sequence ID" value="KGN41421.1"/>
    <property type="molecule type" value="Genomic_DNA"/>
</dbReference>
<protein>
    <recommendedName>
        <fullName evidence="4">DUF4233 domain-containing protein</fullName>
    </recommendedName>
</protein>
<name>A0A0A0K0V7_9MICO</name>
<feature type="transmembrane region" description="Helical" evidence="1">
    <location>
        <begin position="48"/>
        <end position="69"/>
    </location>
</feature>
<dbReference type="eggNOG" id="ENOG5033BE5">
    <property type="taxonomic scope" value="Bacteria"/>
</dbReference>
<dbReference type="Pfam" id="PF14017">
    <property type="entry name" value="DUF4233"/>
    <property type="match status" value="1"/>
</dbReference>
<feature type="transmembrane region" description="Helical" evidence="1">
    <location>
        <begin position="89"/>
        <end position="111"/>
    </location>
</feature>
<dbReference type="RefSeq" id="WP_035936457.1">
    <property type="nucleotide sequence ID" value="NZ_AVPL01000018.1"/>
</dbReference>
<evidence type="ECO:0008006" key="4">
    <source>
        <dbReference type="Google" id="ProtNLM"/>
    </source>
</evidence>
<keyword evidence="1" id="KW-1133">Transmembrane helix</keyword>
<comment type="caution">
    <text evidence="2">The sequence shown here is derived from an EMBL/GenBank/DDBJ whole genome shotgun (WGS) entry which is preliminary data.</text>
</comment>
<feature type="transmembrane region" description="Helical" evidence="1">
    <location>
        <begin position="15"/>
        <end position="36"/>
    </location>
</feature>
<keyword evidence="1" id="KW-0812">Transmembrane</keyword>
<reference evidence="2 3" key="1">
    <citation type="submission" date="2013-08" db="EMBL/GenBank/DDBJ databases">
        <title>The genome sequence of Knoellia aerolata.</title>
        <authorList>
            <person name="Zhu W."/>
            <person name="Wang G."/>
        </authorList>
    </citation>
    <scope>NUCLEOTIDE SEQUENCE [LARGE SCALE GENOMIC DNA]</scope>
    <source>
        <strain evidence="2 3">DSM 18566</strain>
    </source>
</reference>
<gene>
    <name evidence="2" type="ORF">N801_07675</name>
</gene>
<evidence type="ECO:0000256" key="1">
    <source>
        <dbReference type="SAM" id="Phobius"/>
    </source>
</evidence>
<dbReference type="AlphaFoldDB" id="A0A0A0K0V7"/>
<dbReference type="InterPro" id="IPR025327">
    <property type="entry name" value="DUF4233"/>
</dbReference>
<keyword evidence="1" id="KW-0472">Membrane</keyword>
<organism evidence="2 3">
    <name type="scientific">Knoellia aerolata DSM 18566</name>
    <dbReference type="NCBI Taxonomy" id="1385519"/>
    <lineage>
        <taxon>Bacteria</taxon>
        <taxon>Bacillati</taxon>
        <taxon>Actinomycetota</taxon>
        <taxon>Actinomycetes</taxon>
        <taxon>Micrococcales</taxon>
        <taxon>Intrasporangiaceae</taxon>
        <taxon>Knoellia</taxon>
    </lineage>
</organism>
<accession>A0A0A0K0V7</accession>
<evidence type="ECO:0000313" key="3">
    <source>
        <dbReference type="Proteomes" id="UP000030013"/>
    </source>
</evidence>
<keyword evidence="3" id="KW-1185">Reference proteome</keyword>